<gene>
    <name evidence="1" type="ORF">APZ42_000707</name>
</gene>
<sequence>MFKGASSAEAKVWRNRFTPIFRKKSVKLQIPELDEAIYRRLKTLKNSTASKALIDPQEKSLSALQYKIIDIARPLLFLWENKAGRFS</sequence>
<evidence type="ECO:0000313" key="1">
    <source>
        <dbReference type="EMBL" id="KZS02305.1"/>
    </source>
</evidence>
<dbReference type="EMBL" id="LRGB01004718">
    <property type="protein sequence ID" value="KZS02305.1"/>
    <property type="molecule type" value="Genomic_DNA"/>
</dbReference>
<protein>
    <submittedName>
        <fullName evidence="1">Uncharacterized protein</fullName>
    </submittedName>
</protein>
<reference evidence="1 2" key="1">
    <citation type="submission" date="2016-03" db="EMBL/GenBank/DDBJ databases">
        <title>EvidentialGene: Evidence-directed Construction of Genes on Genomes.</title>
        <authorList>
            <person name="Gilbert D.G."/>
            <person name="Choi J.-H."/>
            <person name="Mockaitis K."/>
            <person name="Colbourne J."/>
            <person name="Pfrender M."/>
        </authorList>
    </citation>
    <scope>NUCLEOTIDE SEQUENCE [LARGE SCALE GENOMIC DNA]</scope>
    <source>
        <strain evidence="1 2">Xinb3</strain>
        <tissue evidence="1">Complete organism</tissue>
    </source>
</reference>
<accession>A0A164JFX8</accession>
<comment type="caution">
    <text evidence="1">The sequence shown here is derived from an EMBL/GenBank/DDBJ whole genome shotgun (WGS) entry which is preliminary data.</text>
</comment>
<dbReference type="AlphaFoldDB" id="A0A164JFX8"/>
<dbReference type="Proteomes" id="UP000076858">
    <property type="component" value="Unassembled WGS sequence"/>
</dbReference>
<keyword evidence="2" id="KW-1185">Reference proteome</keyword>
<name>A0A164JFX8_9CRUS</name>
<evidence type="ECO:0000313" key="2">
    <source>
        <dbReference type="Proteomes" id="UP000076858"/>
    </source>
</evidence>
<organism evidence="1 2">
    <name type="scientific">Daphnia magna</name>
    <dbReference type="NCBI Taxonomy" id="35525"/>
    <lineage>
        <taxon>Eukaryota</taxon>
        <taxon>Metazoa</taxon>
        <taxon>Ecdysozoa</taxon>
        <taxon>Arthropoda</taxon>
        <taxon>Crustacea</taxon>
        <taxon>Branchiopoda</taxon>
        <taxon>Diplostraca</taxon>
        <taxon>Cladocera</taxon>
        <taxon>Anomopoda</taxon>
        <taxon>Daphniidae</taxon>
        <taxon>Daphnia</taxon>
    </lineage>
</organism>
<proteinExistence type="predicted"/>